<organism evidence="11 12">
    <name type="scientific">Scyliorhinus torazame</name>
    <name type="common">Cloudy catshark</name>
    <name type="synonym">Catulus torazame</name>
    <dbReference type="NCBI Taxonomy" id="75743"/>
    <lineage>
        <taxon>Eukaryota</taxon>
        <taxon>Metazoa</taxon>
        <taxon>Chordata</taxon>
        <taxon>Craniata</taxon>
        <taxon>Vertebrata</taxon>
        <taxon>Chondrichthyes</taxon>
        <taxon>Elasmobranchii</taxon>
        <taxon>Galeomorphii</taxon>
        <taxon>Galeoidea</taxon>
        <taxon>Carcharhiniformes</taxon>
        <taxon>Scyliorhinidae</taxon>
        <taxon>Scyliorhinus</taxon>
    </lineage>
</organism>
<dbReference type="GO" id="GO:0005789">
    <property type="term" value="C:endoplasmic reticulum membrane"/>
    <property type="evidence" value="ECO:0007669"/>
    <property type="project" value="UniProtKB-SubCell"/>
</dbReference>
<evidence type="ECO:0000256" key="6">
    <source>
        <dbReference type="ARBA" id="ARBA00023055"/>
    </source>
</evidence>
<dbReference type="OrthoDB" id="9944459at2759"/>
<evidence type="ECO:0000256" key="7">
    <source>
        <dbReference type="ARBA" id="ARBA00023136"/>
    </source>
</evidence>
<protein>
    <submittedName>
        <fullName evidence="11">Uncharacterized protein</fullName>
    </submittedName>
</protein>
<accession>A0A401Q9I4</accession>
<feature type="non-terminal residue" evidence="11">
    <location>
        <position position="1"/>
    </location>
</feature>
<gene>
    <name evidence="11" type="ORF">scyTo_0022266</name>
</gene>
<reference evidence="11 12" key="1">
    <citation type="journal article" date="2018" name="Nat. Ecol. Evol.">
        <title>Shark genomes provide insights into elasmobranch evolution and the origin of vertebrates.</title>
        <authorList>
            <person name="Hara Y"/>
            <person name="Yamaguchi K"/>
            <person name="Onimaru K"/>
            <person name="Kadota M"/>
            <person name="Koyanagi M"/>
            <person name="Keeley SD"/>
            <person name="Tatsumi K"/>
            <person name="Tanaka K"/>
            <person name="Motone F"/>
            <person name="Kageyama Y"/>
            <person name="Nozu R"/>
            <person name="Adachi N"/>
            <person name="Nishimura O"/>
            <person name="Nakagawa R"/>
            <person name="Tanegashima C"/>
            <person name="Kiyatake I"/>
            <person name="Matsumoto R"/>
            <person name="Murakumo K"/>
            <person name="Nishida K"/>
            <person name="Terakita A"/>
            <person name="Kuratani S"/>
            <person name="Sato K"/>
            <person name="Hyodo S Kuraku.S."/>
        </authorList>
    </citation>
    <scope>NUCLEOTIDE SEQUENCE [LARGE SCALE GENOMIC DNA]</scope>
</reference>
<dbReference type="GO" id="GO:0034045">
    <property type="term" value="C:phagophore assembly site membrane"/>
    <property type="evidence" value="ECO:0007669"/>
    <property type="project" value="UniProtKB-SubCell"/>
</dbReference>
<dbReference type="Pfam" id="PF13329">
    <property type="entry name" value="ATG2_CAD"/>
    <property type="match status" value="1"/>
</dbReference>
<dbReference type="GO" id="GO:0061723">
    <property type="term" value="P:glycophagy"/>
    <property type="evidence" value="ECO:0007669"/>
    <property type="project" value="TreeGrafter"/>
</dbReference>
<dbReference type="GO" id="GO:0006869">
    <property type="term" value="P:lipid transport"/>
    <property type="evidence" value="ECO:0007669"/>
    <property type="project" value="UniProtKB-KW"/>
</dbReference>
<dbReference type="GO" id="GO:0034727">
    <property type="term" value="P:piecemeal microautophagy of the nucleus"/>
    <property type="evidence" value="ECO:0007669"/>
    <property type="project" value="TreeGrafter"/>
</dbReference>
<evidence type="ECO:0000256" key="9">
    <source>
        <dbReference type="ARBA" id="ARBA00024615"/>
    </source>
</evidence>
<evidence type="ECO:0000313" key="12">
    <source>
        <dbReference type="Proteomes" id="UP000288216"/>
    </source>
</evidence>
<dbReference type="GO" id="GO:0061709">
    <property type="term" value="P:reticulophagy"/>
    <property type="evidence" value="ECO:0007669"/>
    <property type="project" value="TreeGrafter"/>
</dbReference>
<dbReference type="AlphaFoldDB" id="A0A401Q9I4"/>
<evidence type="ECO:0000313" key="11">
    <source>
        <dbReference type="EMBL" id="GCB82016.1"/>
    </source>
</evidence>
<dbReference type="GO" id="GO:0043495">
    <property type="term" value="F:protein-membrane adaptor activity"/>
    <property type="evidence" value="ECO:0007669"/>
    <property type="project" value="TreeGrafter"/>
</dbReference>
<comment type="catalytic activity">
    <reaction evidence="9">
        <text>a 1,2-diacyl-sn-glycero-3-phosphoethanolamine(in) = a 1,2-diacyl-sn-glycero-3-phosphoethanolamine(out)</text>
        <dbReference type="Rhea" id="RHEA:38895"/>
        <dbReference type="ChEBI" id="CHEBI:64612"/>
    </reaction>
</comment>
<dbReference type="GO" id="GO:0061908">
    <property type="term" value="C:phagophore"/>
    <property type="evidence" value="ECO:0007669"/>
    <property type="project" value="TreeGrafter"/>
</dbReference>
<evidence type="ECO:0000256" key="8">
    <source>
        <dbReference type="ARBA" id="ARBA00024479"/>
    </source>
</evidence>
<evidence type="ECO:0000256" key="3">
    <source>
        <dbReference type="ARBA" id="ARBA00009714"/>
    </source>
</evidence>
<keyword evidence="7" id="KW-0472">Membrane</keyword>
<sequence>VSFQHETYPAPAIGPERGPVEPSAPELEEQPIARQVFIVQELEIRDRLAASQINKFLYLYTSEKMPRRAHSNMLTIKALHVRPESGLGGPECCLRVSLMPLRLNIDQDALFFLKDFFTSFATGINPVVPVETATEAKPDPGQRAGRAFDADSAGRDTDPAPSLPEMTASMETTFSEQSSSSTASSSSEQPIYFREFRFTSEVPIWLDYQGKHVTMDQGTFAGILIGLAQLNCSELKLKRLCCRHG</sequence>
<dbReference type="STRING" id="75743.A0A401Q9I4"/>
<comment type="caution">
    <text evidence="11">The sequence shown here is derived from an EMBL/GenBank/DDBJ whole genome shotgun (WGS) entry which is preliminary data.</text>
</comment>
<evidence type="ECO:0000256" key="10">
    <source>
        <dbReference type="SAM" id="MobiDB-lite"/>
    </source>
</evidence>
<keyword evidence="5" id="KW-0256">Endoplasmic reticulum</keyword>
<evidence type="ECO:0000256" key="4">
    <source>
        <dbReference type="ARBA" id="ARBA00022448"/>
    </source>
</evidence>
<dbReference type="GO" id="GO:0032266">
    <property type="term" value="F:phosphatidylinositol-3-phosphate binding"/>
    <property type="evidence" value="ECO:0007669"/>
    <property type="project" value="TreeGrafter"/>
</dbReference>
<keyword evidence="4" id="KW-0813">Transport</keyword>
<comment type="similarity">
    <text evidence="3">Belongs to the ATG2 family.</text>
</comment>
<dbReference type="GO" id="GO:0000422">
    <property type="term" value="P:autophagy of mitochondrion"/>
    <property type="evidence" value="ECO:0007669"/>
    <property type="project" value="TreeGrafter"/>
</dbReference>
<dbReference type="EMBL" id="BFAA01021870">
    <property type="protein sequence ID" value="GCB82016.1"/>
    <property type="molecule type" value="Genomic_DNA"/>
</dbReference>
<dbReference type="Proteomes" id="UP000288216">
    <property type="component" value="Unassembled WGS sequence"/>
</dbReference>
<keyword evidence="6" id="KW-0445">Lipid transport</keyword>
<evidence type="ECO:0000256" key="2">
    <source>
        <dbReference type="ARBA" id="ARBA00004623"/>
    </source>
</evidence>
<evidence type="ECO:0000256" key="1">
    <source>
        <dbReference type="ARBA" id="ARBA00004406"/>
    </source>
</evidence>
<feature type="region of interest" description="Disordered" evidence="10">
    <location>
        <begin position="1"/>
        <end position="26"/>
    </location>
</feature>
<feature type="compositionally biased region" description="Basic and acidic residues" evidence="10">
    <location>
        <begin position="134"/>
        <end position="158"/>
    </location>
</feature>
<proteinExistence type="inferred from homology"/>
<comment type="catalytic activity">
    <reaction evidence="8">
        <text>a 1,2-diacyl-sn-glycero-3-phospho-L-serine(in) = a 1,2-diacyl-sn-glycero-3-phospho-L-serine(out)</text>
        <dbReference type="Rhea" id="RHEA:38663"/>
        <dbReference type="ChEBI" id="CHEBI:57262"/>
    </reaction>
</comment>
<dbReference type="InterPro" id="IPR026849">
    <property type="entry name" value="ATG2"/>
</dbReference>
<name>A0A401Q9I4_SCYTO</name>
<comment type="subcellular location">
    <subcellularLocation>
        <location evidence="1">Endoplasmic reticulum membrane</location>
        <topology evidence="1">Peripheral membrane protein</topology>
    </subcellularLocation>
    <subcellularLocation>
        <location evidence="2">Preautophagosomal structure membrane</location>
        <topology evidence="2">Peripheral membrane protein</topology>
    </subcellularLocation>
</comment>
<dbReference type="PANTHER" id="PTHR13190:SF21">
    <property type="entry name" value="AUTOPHAGY-RELATED PROTEIN 2 HOMOLOG A"/>
    <property type="match status" value="1"/>
</dbReference>
<dbReference type="GO" id="GO:0000045">
    <property type="term" value="P:autophagosome assembly"/>
    <property type="evidence" value="ECO:0007669"/>
    <property type="project" value="TreeGrafter"/>
</dbReference>
<dbReference type="PANTHER" id="PTHR13190">
    <property type="entry name" value="AUTOPHAGY-RELATED 2, ISOFORM A"/>
    <property type="match status" value="1"/>
</dbReference>
<evidence type="ECO:0000256" key="5">
    <source>
        <dbReference type="ARBA" id="ARBA00022824"/>
    </source>
</evidence>
<keyword evidence="12" id="KW-1185">Reference proteome</keyword>
<feature type="region of interest" description="Disordered" evidence="10">
    <location>
        <begin position="133"/>
        <end position="165"/>
    </location>
</feature>